<dbReference type="PATRIC" id="fig|889306.3.peg.675"/>
<evidence type="ECO:0000313" key="2">
    <source>
        <dbReference type="Proteomes" id="UP000031938"/>
    </source>
</evidence>
<organism evidence="1 2">
    <name type="scientific">Jeotgalibacillus soli</name>
    <dbReference type="NCBI Taxonomy" id="889306"/>
    <lineage>
        <taxon>Bacteria</taxon>
        <taxon>Bacillati</taxon>
        <taxon>Bacillota</taxon>
        <taxon>Bacilli</taxon>
        <taxon>Bacillales</taxon>
        <taxon>Caryophanaceae</taxon>
        <taxon>Jeotgalibacillus</taxon>
    </lineage>
</organism>
<accession>A0A0C2VZ28</accession>
<keyword evidence="2" id="KW-1185">Reference proteome</keyword>
<protein>
    <recommendedName>
        <fullName evidence="3">Sporulation protein YyaC</fullName>
    </recommendedName>
</protein>
<dbReference type="SUPFAM" id="SSF53163">
    <property type="entry name" value="HybD-like"/>
    <property type="match status" value="1"/>
</dbReference>
<evidence type="ECO:0008006" key="3">
    <source>
        <dbReference type="Google" id="ProtNLM"/>
    </source>
</evidence>
<sequence>MLPSMSHQYTPTTCRSHIEDPLTSHRLSKELVTRYPTDSCPIVFVCVGSDRSTGDSLGPLIGSNLQKRNLPHFHLYGTLKEPVHALNLEQTMTTIYEFYPDAFIIGIDACLGQYRNVGFIEVGDGPIRPGAGVNKKLPDVGNIHIMGIVNVGGFMEMAMLQNTRLYLVTEMASIITDIIHYSNILYRNKI</sequence>
<name>A0A0C2VZ28_9BACL</name>
<dbReference type="AlphaFoldDB" id="A0A0C2VZ28"/>
<dbReference type="EMBL" id="JXRP01000009">
    <property type="protein sequence ID" value="KIL49208.1"/>
    <property type="molecule type" value="Genomic_DNA"/>
</dbReference>
<dbReference type="InterPro" id="IPR009665">
    <property type="entry name" value="YyaC"/>
</dbReference>
<proteinExistence type="predicted"/>
<dbReference type="STRING" id="889306.KP78_06760"/>
<dbReference type="NCBIfam" id="TIGR02841">
    <property type="entry name" value="spore_YyaC"/>
    <property type="match status" value="1"/>
</dbReference>
<evidence type="ECO:0000313" key="1">
    <source>
        <dbReference type="EMBL" id="KIL49208.1"/>
    </source>
</evidence>
<gene>
    <name evidence="1" type="ORF">KP78_06760</name>
</gene>
<dbReference type="RefSeq" id="WP_052474515.1">
    <property type="nucleotide sequence ID" value="NZ_JXRP01000009.1"/>
</dbReference>
<dbReference type="Proteomes" id="UP000031938">
    <property type="component" value="Unassembled WGS sequence"/>
</dbReference>
<reference evidence="1 2" key="1">
    <citation type="submission" date="2015-01" db="EMBL/GenBank/DDBJ databases">
        <title>Genome sequencing of Jeotgalibacillus soli.</title>
        <authorList>
            <person name="Goh K.M."/>
            <person name="Chan K.-G."/>
            <person name="Yaakop A.S."/>
            <person name="Ee R."/>
            <person name="Gan H.M."/>
            <person name="Chan C.S."/>
        </authorList>
    </citation>
    <scope>NUCLEOTIDE SEQUENCE [LARGE SCALE GENOMIC DNA]</scope>
    <source>
        <strain evidence="1 2">P9</strain>
    </source>
</reference>
<dbReference type="InterPro" id="IPR023430">
    <property type="entry name" value="Pept_HybD-like_dom_sf"/>
</dbReference>
<dbReference type="Pfam" id="PF06866">
    <property type="entry name" value="DUF1256"/>
    <property type="match status" value="1"/>
</dbReference>
<comment type="caution">
    <text evidence="1">The sequence shown here is derived from an EMBL/GenBank/DDBJ whole genome shotgun (WGS) entry which is preliminary data.</text>
</comment>